<dbReference type="PANTHER" id="PTHR21004:SF0">
    <property type="entry name" value="PEROXISOMAL LEADER PEPTIDE-PROCESSING PROTEASE"/>
    <property type="match status" value="1"/>
</dbReference>
<evidence type="ECO:0000256" key="8">
    <source>
        <dbReference type="ARBA" id="ARBA00071396"/>
    </source>
</evidence>
<name>A0A670I904_PODMU</name>
<evidence type="ECO:0000256" key="4">
    <source>
        <dbReference type="ARBA" id="ARBA00022801"/>
    </source>
</evidence>
<dbReference type="GeneTree" id="ENSGT00390000014627"/>
<keyword evidence="5 9" id="KW-0720">Serine protease</keyword>
<dbReference type="Ensembl" id="ENSPMRT00000008744.1">
    <property type="protein sequence ID" value="ENSPMRP00000008177.1"/>
    <property type="gene ID" value="ENSPMRG00000005539.1"/>
</dbReference>
<evidence type="ECO:0000256" key="5">
    <source>
        <dbReference type="ARBA" id="ARBA00022825"/>
    </source>
</evidence>
<evidence type="ECO:0000256" key="9">
    <source>
        <dbReference type="PIRNR" id="PIRNR037989"/>
    </source>
</evidence>
<evidence type="ECO:0000256" key="2">
    <source>
        <dbReference type="ARBA" id="ARBA00008764"/>
    </source>
</evidence>
<protein>
    <recommendedName>
        <fullName evidence="8 9">Peroxisomal leader peptide-processing protease</fullName>
        <ecNumber evidence="9">3.4.21.-</ecNumber>
    </recommendedName>
</protein>
<keyword evidence="6 9" id="KW-0576">Peroxisome</keyword>
<dbReference type="PANTHER" id="PTHR21004">
    <property type="entry name" value="SERINE PROTEASE-RELATED"/>
    <property type="match status" value="1"/>
</dbReference>
<comment type="function">
    <text evidence="7 9">Peroxisomal protease that mediates both the removal of the leader peptide from proteins containing a PTS2 target sequence and processes several PTS1-containing proteins. Catalyzes the processing of PTS1-proteins involved in the peroxisomal beta-oxidation of fatty acids.</text>
</comment>
<reference evidence="10" key="3">
    <citation type="submission" date="2025-09" db="UniProtKB">
        <authorList>
            <consortium name="Ensembl"/>
        </authorList>
    </citation>
    <scope>IDENTIFICATION</scope>
</reference>
<evidence type="ECO:0000313" key="11">
    <source>
        <dbReference type="Proteomes" id="UP000472272"/>
    </source>
</evidence>
<dbReference type="GO" id="GO:0031998">
    <property type="term" value="P:regulation of fatty acid beta-oxidation"/>
    <property type="evidence" value="ECO:0007669"/>
    <property type="project" value="Ensembl"/>
</dbReference>
<dbReference type="SUPFAM" id="SSF50494">
    <property type="entry name" value="Trypsin-like serine proteases"/>
    <property type="match status" value="2"/>
</dbReference>
<reference evidence="10 11" key="1">
    <citation type="journal article" date="2019" name="Proc. Natl. Acad. Sci. U.S.A.">
        <title>Regulatory changes in pterin and carotenoid genes underlie balanced color polymorphisms in the wall lizard.</title>
        <authorList>
            <person name="Andrade P."/>
            <person name="Pinho C."/>
            <person name="Perez I de Lanuza G."/>
            <person name="Afonso S."/>
            <person name="Brejcha J."/>
            <person name="Rubin C.J."/>
            <person name="Wallerman O."/>
            <person name="Pereira P."/>
            <person name="Sabatino S.J."/>
            <person name="Bellati A."/>
            <person name="Pellitteri-Rosa D."/>
            <person name="Bosakova Z."/>
            <person name="Bunikis I."/>
            <person name="Carretero M.A."/>
            <person name="Feiner N."/>
            <person name="Marsik P."/>
            <person name="Pauperio F."/>
            <person name="Salvi D."/>
            <person name="Soler L."/>
            <person name="While G.M."/>
            <person name="Uller T."/>
            <person name="Font E."/>
            <person name="Andersson L."/>
            <person name="Carneiro M."/>
        </authorList>
    </citation>
    <scope>NUCLEOTIDE SEQUENCE</scope>
</reference>
<comment type="subcellular location">
    <subcellularLocation>
        <location evidence="1 9">Peroxisome</location>
    </subcellularLocation>
</comment>
<keyword evidence="4 9" id="KW-0378">Hydrolase</keyword>
<reference evidence="10" key="2">
    <citation type="submission" date="2025-08" db="UniProtKB">
        <authorList>
            <consortium name="Ensembl"/>
        </authorList>
    </citation>
    <scope>IDENTIFICATION</scope>
</reference>
<dbReference type="GO" id="GO:0016485">
    <property type="term" value="P:protein processing"/>
    <property type="evidence" value="ECO:0007669"/>
    <property type="project" value="Ensembl"/>
</dbReference>
<dbReference type="Pfam" id="PF13365">
    <property type="entry name" value="Trypsin_2"/>
    <property type="match status" value="1"/>
</dbReference>
<dbReference type="OMA" id="CWKSTEW"/>
<evidence type="ECO:0000256" key="7">
    <source>
        <dbReference type="ARBA" id="ARBA00060175"/>
    </source>
</evidence>
<dbReference type="FunFam" id="2.40.10.10:FF:000080">
    <property type="entry name" value="peroxisomal leader peptide-processing protease"/>
    <property type="match status" value="1"/>
</dbReference>
<dbReference type="GO" id="GO:0005782">
    <property type="term" value="C:peroxisomal matrix"/>
    <property type="evidence" value="ECO:0007669"/>
    <property type="project" value="UniProtKB-ARBA"/>
</dbReference>
<evidence type="ECO:0000256" key="6">
    <source>
        <dbReference type="ARBA" id="ARBA00023140"/>
    </source>
</evidence>
<evidence type="ECO:0000256" key="1">
    <source>
        <dbReference type="ARBA" id="ARBA00004275"/>
    </source>
</evidence>
<dbReference type="Proteomes" id="UP000472272">
    <property type="component" value="Chromosome 5"/>
</dbReference>
<dbReference type="GO" id="GO:0002020">
    <property type="term" value="F:protease binding"/>
    <property type="evidence" value="ECO:0007669"/>
    <property type="project" value="Ensembl"/>
</dbReference>
<proteinExistence type="inferred from homology"/>
<gene>
    <name evidence="10" type="primary">TYSND1</name>
</gene>
<evidence type="ECO:0000313" key="10">
    <source>
        <dbReference type="Ensembl" id="ENSPMRP00000008177.1"/>
    </source>
</evidence>
<dbReference type="InterPro" id="IPR039245">
    <property type="entry name" value="TYSND1/DEG15"/>
</dbReference>
<dbReference type="InterPro" id="IPR043504">
    <property type="entry name" value="Peptidase_S1_PA_chymotrypsin"/>
</dbReference>
<dbReference type="GO" id="GO:0004252">
    <property type="term" value="F:serine-type endopeptidase activity"/>
    <property type="evidence" value="ECO:0007669"/>
    <property type="project" value="Ensembl"/>
</dbReference>
<keyword evidence="11" id="KW-1185">Reference proteome</keyword>
<dbReference type="EC" id="3.4.21.-" evidence="9"/>
<comment type="PTM">
    <text evidence="9">The full-lengh TYSND1 is the active the proteolytic processing of PTS1- and PTS2-proteins and in self-cleavage, and intermolecular self-cleavage of TYSND1 down-regulates its protease activity.</text>
</comment>
<dbReference type="InterPro" id="IPR009003">
    <property type="entry name" value="Peptidase_S1_PA"/>
</dbReference>
<dbReference type="AlphaFoldDB" id="A0A670I904"/>
<comment type="similarity">
    <text evidence="2 9">Belongs to the peptidase S1B family.</text>
</comment>
<evidence type="ECO:0000256" key="3">
    <source>
        <dbReference type="ARBA" id="ARBA00022670"/>
    </source>
</evidence>
<accession>A0A670I904</accession>
<sequence length="582" mass="62642">MAEVLQVIAEKAGCVVRVSHAPGSVPQGPWSGSGVLLTPDPAIVLCHGSVFSPFLLPAEHQDWAQSRFLLPDSFPPDIQIQVLRPAECSLKAPNRSWLGGDLAGNTPALRFNPLSNWHETPSGLRCHKAELILMLPCVPFQDAFSKLFNSTEQWRFGTEMELEEESSTPEDEAHILPWFALLRILDGDSHGVGGVSCVAAETLRKGDPVFACGSPFGSFCPDIFMNTLSKGIVSNTSGENDALILTDARCLPGTEGGGVYALSETGLHLVGIIVAPLCWKSSEWVGLTLVCAVNSILHCIRNALSGPHRALKTWLNPLELVAKSHGKMVARDGPHQQMLAAVVLVERGLTWGSGVIVNSRLVLTCRHVANGATSVCVRLQPSHGKSSVAKGKVVFATKDSSPYDVALVELEDDLPTSTEPVLASEFYKGEDVSIVGFGVFGQACGPSVTSGILSAVITMGDEPVMLQATCAVHGGSSGGALFSTHSGKLLGIVASNTRDNSIGVTYPHLNFSIPITVLQPALLEYLHSRSLRGFRELDRVSHKIQVVWRLQREPVEDRSASSEELQKREEKHCLSMPWLSYT</sequence>
<keyword evidence="3 9" id="KW-0645">Protease</keyword>
<organism evidence="10 11">
    <name type="scientific">Podarcis muralis</name>
    <name type="common">Wall lizard</name>
    <name type="synonym">Lacerta muralis</name>
    <dbReference type="NCBI Taxonomy" id="64176"/>
    <lineage>
        <taxon>Eukaryota</taxon>
        <taxon>Metazoa</taxon>
        <taxon>Chordata</taxon>
        <taxon>Craniata</taxon>
        <taxon>Vertebrata</taxon>
        <taxon>Euteleostomi</taxon>
        <taxon>Lepidosauria</taxon>
        <taxon>Squamata</taxon>
        <taxon>Bifurcata</taxon>
        <taxon>Unidentata</taxon>
        <taxon>Episquamata</taxon>
        <taxon>Laterata</taxon>
        <taxon>Lacertibaenia</taxon>
        <taxon>Lacertidae</taxon>
        <taxon>Podarcis</taxon>
    </lineage>
</organism>
<dbReference type="Gene3D" id="2.40.10.10">
    <property type="entry name" value="Trypsin-like serine proteases"/>
    <property type="match status" value="3"/>
</dbReference>